<gene>
    <name evidence="2" type="ORF">MUN33_02595</name>
</gene>
<keyword evidence="1" id="KW-1133">Transmembrane helix</keyword>
<sequence length="66" mass="6925">MSSTELLITMGSVFIGFLLFGGSFASFMAKRRPAVIWGLFGAAIVFITVIPVIVAVFWATAGPVSG</sequence>
<dbReference type="Proteomes" id="UP001139207">
    <property type="component" value="Unassembled WGS sequence"/>
</dbReference>
<comment type="caution">
    <text evidence="2">The sequence shown here is derived from an EMBL/GenBank/DDBJ whole genome shotgun (WGS) entry which is preliminary data.</text>
</comment>
<dbReference type="EMBL" id="JALIEA010000010">
    <property type="protein sequence ID" value="MCJ7857608.1"/>
    <property type="molecule type" value="Genomic_DNA"/>
</dbReference>
<accession>A0A9X2AYH5</accession>
<feature type="transmembrane region" description="Helical" evidence="1">
    <location>
        <begin position="6"/>
        <end position="27"/>
    </location>
</feature>
<dbReference type="AlphaFoldDB" id="A0A9X2AYH5"/>
<dbReference type="RefSeq" id="WP_244803352.1">
    <property type="nucleotide sequence ID" value="NZ_JALIEA010000010.1"/>
</dbReference>
<evidence type="ECO:0000313" key="3">
    <source>
        <dbReference type="Proteomes" id="UP001139207"/>
    </source>
</evidence>
<organism evidence="2 3">
    <name type="scientific">Corynebacterium kalidii</name>
    <dbReference type="NCBI Taxonomy" id="2931982"/>
    <lineage>
        <taxon>Bacteria</taxon>
        <taxon>Bacillati</taxon>
        <taxon>Actinomycetota</taxon>
        <taxon>Actinomycetes</taxon>
        <taxon>Mycobacteriales</taxon>
        <taxon>Corynebacteriaceae</taxon>
        <taxon>Corynebacterium</taxon>
    </lineage>
</organism>
<keyword evidence="1" id="KW-0472">Membrane</keyword>
<protein>
    <submittedName>
        <fullName evidence="2">Uncharacterized protein</fullName>
    </submittedName>
</protein>
<feature type="transmembrane region" description="Helical" evidence="1">
    <location>
        <begin position="34"/>
        <end position="59"/>
    </location>
</feature>
<keyword evidence="3" id="KW-1185">Reference proteome</keyword>
<keyword evidence="1" id="KW-0812">Transmembrane</keyword>
<name>A0A9X2AYH5_9CORY</name>
<proteinExistence type="predicted"/>
<reference evidence="2" key="1">
    <citation type="submission" date="2022-04" db="EMBL/GenBank/DDBJ databases">
        <title>Corynebacterium kalidii LD5P10.</title>
        <authorList>
            <person name="Sun J.Q."/>
        </authorList>
    </citation>
    <scope>NUCLEOTIDE SEQUENCE</scope>
    <source>
        <strain evidence="2">LD5P10</strain>
    </source>
</reference>
<evidence type="ECO:0000256" key="1">
    <source>
        <dbReference type="SAM" id="Phobius"/>
    </source>
</evidence>
<evidence type="ECO:0000313" key="2">
    <source>
        <dbReference type="EMBL" id="MCJ7857608.1"/>
    </source>
</evidence>